<comment type="caution">
    <text evidence="1">The sequence shown here is derived from an EMBL/GenBank/DDBJ whole genome shotgun (WGS) entry which is preliminary data.</text>
</comment>
<dbReference type="PIRSF" id="PIRSF037181">
    <property type="entry name" value="DGC"/>
    <property type="match status" value="1"/>
</dbReference>
<dbReference type="InterPro" id="IPR014958">
    <property type="entry name" value="DGC"/>
</dbReference>
<evidence type="ECO:0000313" key="2">
    <source>
        <dbReference type="Proteomes" id="UP000237040"/>
    </source>
</evidence>
<organism evidence="1 2">
    <name type="scientific">Caldisericum exile</name>
    <dbReference type="NCBI Taxonomy" id="693075"/>
    <lineage>
        <taxon>Bacteria</taxon>
        <taxon>Pseudomonadati</taxon>
        <taxon>Caldisericota/Cryosericota group</taxon>
        <taxon>Caldisericota</taxon>
        <taxon>Caldisericia</taxon>
        <taxon>Caldisericales</taxon>
        <taxon>Caldisericaceae</taxon>
        <taxon>Caldisericum</taxon>
    </lineage>
</organism>
<dbReference type="Pfam" id="PF08859">
    <property type="entry name" value="DGC"/>
    <property type="match status" value="1"/>
</dbReference>
<dbReference type="AlphaFoldDB" id="A0A2J6WFC8"/>
<reference evidence="1 2" key="1">
    <citation type="submission" date="2018-01" db="EMBL/GenBank/DDBJ databases">
        <title>Metagenomic assembled genomes from two thermal pools in the Uzon Caldera, Kamchatka, Russia.</title>
        <authorList>
            <person name="Wilkins L."/>
            <person name="Ettinger C."/>
        </authorList>
    </citation>
    <scope>NUCLEOTIDE SEQUENCE [LARGE SCALE GENOMIC DNA]</scope>
    <source>
        <strain evidence="1">ZAV-07</strain>
    </source>
</reference>
<gene>
    <name evidence="1" type="ORF">C0189_01465</name>
</gene>
<proteinExistence type="predicted"/>
<name>A0A2J6WFC8_9BACT</name>
<dbReference type="Proteomes" id="UP000237040">
    <property type="component" value="Unassembled WGS sequence"/>
</dbReference>
<sequence length="148" mass="15846">MEEEKKEVTEGKGWNVFKLLPSCGKEAANLDIIFACDGASSVGQVANEVAKDLTVRGVGARMCCTAAVGAGSEAHVNIGKNAKRVIVINGCANKCTSKIMQQKGIKIDYEYTISEMNVKKAPTLDFDDKDVEKIAEKIAEDVGYNGKA</sequence>
<evidence type="ECO:0000313" key="1">
    <source>
        <dbReference type="EMBL" id="PMP68304.1"/>
    </source>
</evidence>
<protein>
    <submittedName>
        <fullName evidence="1">Zinc-binding protein</fullName>
    </submittedName>
</protein>
<accession>A0A2J6WFC8</accession>
<dbReference type="EMBL" id="PNIL01000022">
    <property type="protein sequence ID" value="PMP68304.1"/>
    <property type="molecule type" value="Genomic_DNA"/>
</dbReference>